<feature type="compositionally biased region" description="Basic and acidic residues" evidence="1">
    <location>
        <begin position="28"/>
        <end position="38"/>
    </location>
</feature>
<feature type="region of interest" description="Disordered" evidence="1">
    <location>
        <begin position="28"/>
        <end position="52"/>
    </location>
</feature>
<sequence length="52" mass="5928">MDKNVTAAWTAIEVWAGAYCYYPKPKELKPIDWTDRKSKQATPPKAGKDDKD</sequence>
<accession>A0A0F8WZZ9</accession>
<comment type="caution">
    <text evidence="2">The sequence shown here is derived from an EMBL/GenBank/DDBJ whole genome shotgun (WGS) entry which is preliminary data.</text>
</comment>
<evidence type="ECO:0000313" key="2">
    <source>
        <dbReference type="EMBL" id="KKK62407.1"/>
    </source>
</evidence>
<organism evidence="2">
    <name type="scientific">marine sediment metagenome</name>
    <dbReference type="NCBI Taxonomy" id="412755"/>
    <lineage>
        <taxon>unclassified sequences</taxon>
        <taxon>metagenomes</taxon>
        <taxon>ecological metagenomes</taxon>
    </lineage>
</organism>
<proteinExistence type="predicted"/>
<reference evidence="2" key="1">
    <citation type="journal article" date="2015" name="Nature">
        <title>Complex archaea that bridge the gap between prokaryotes and eukaryotes.</title>
        <authorList>
            <person name="Spang A."/>
            <person name="Saw J.H."/>
            <person name="Jorgensen S.L."/>
            <person name="Zaremba-Niedzwiedzka K."/>
            <person name="Martijn J."/>
            <person name="Lind A.E."/>
            <person name="van Eijk R."/>
            <person name="Schleper C."/>
            <person name="Guy L."/>
            <person name="Ettema T.J."/>
        </authorList>
    </citation>
    <scope>NUCLEOTIDE SEQUENCE</scope>
</reference>
<gene>
    <name evidence="2" type="ORF">LCGC14_3004630</name>
</gene>
<protein>
    <submittedName>
        <fullName evidence="2">Uncharacterized protein</fullName>
    </submittedName>
</protein>
<dbReference type="EMBL" id="LAZR01062007">
    <property type="protein sequence ID" value="KKK62407.1"/>
    <property type="molecule type" value="Genomic_DNA"/>
</dbReference>
<dbReference type="AlphaFoldDB" id="A0A0F8WZZ9"/>
<evidence type="ECO:0000256" key="1">
    <source>
        <dbReference type="SAM" id="MobiDB-lite"/>
    </source>
</evidence>
<name>A0A0F8WZZ9_9ZZZZ</name>